<feature type="signal peptide" evidence="2">
    <location>
        <begin position="1"/>
        <end position="20"/>
    </location>
</feature>
<keyword evidence="1" id="KW-1133">Transmembrane helix</keyword>
<comment type="caution">
    <text evidence="3">The sequence shown here is derived from an EMBL/GenBank/DDBJ whole genome shotgun (WGS) entry which is preliminary data.</text>
</comment>
<evidence type="ECO:0000313" key="4">
    <source>
        <dbReference type="Proteomes" id="UP001595075"/>
    </source>
</evidence>
<evidence type="ECO:0000256" key="2">
    <source>
        <dbReference type="SAM" id="SignalP"/>
    </source>
</evidence>
<sequence length="196" mass="21337">MFSHNALLHIILAFASFTSAQQPTPFIPATHYSIVPSQTAPPSPRRTRTGTVLPSSLPITHFFPQLDATFRYPNTNTNSAGDASSVWQALSSVQSTWTAGAEYPKITAAVYEAAPESARSSLSMSGYNWDQIVQEPWYSDVDSATQELVLAQEDNLLVTFDSMVSVSRAVRASAVGMGTVMLGGLMLVLMIYWLEL</sequence>
<feature type="chain" id="PRO_5046265528" evidence="2">
    <location>
        <begin position="21"/>
        <end position="196"/>
    </location>
</feature>
<dbReference type="EMBL" id="JAZHXI010000007">
    <property type="protein sequence ID" value="KAL2069377.1"/>
    <property type="molecule type" value="Genomic_DNA"/>
</dbReference>
<dbReference type="Proteomes" id="UP001595075">
    <property type="component" value="Unassembled WGS sequence"/>
</dbReference>
<reference evidence="3 4" key="1">
    <citation type="journal article" date="2024" name="Commun. Biol.">
        <title>Comparative genomic analysis of thermophilic fungi reveals convergent evolutionary adaptations and gene losses.</title>
        <authorList>
            <person name="Steindorff A.S."/>
            <person name="Aguilar-Pontes M.V."/>
            <person name="Robinson A.J."/>
            <person name="Andreopoulos B."/>
            <person name="LaButti K."/>
            <person name="Kuo A."/>
            <person name="Mondo S."/>
            <person name="Riley R."/>
            <person name="Otillar R."/>
            <person name="Haridas S."/>
            <person name="Lipzen A."/>
            <person name="Grimwood J."/>
            <person name="Schmutz J."/>
            <person name="Clum A."/>
            <person name="Reid I.D."/>
            <person name="Moisan M.C."/>
            <person name="Butler G."/>
            <person name="Nguyen T.T.M."/>
            <person name="Dewar K."/>
            <person name="Conant G."/>
            <person name="Drula E."/>
            <person name="Henrissat B."/>
            <person name="Hansel C."/>
            <person name="Singer S."/>
            <person name="Hutchinson M.I."/>
            <person name="de Vries R.P."/>
            <person name="Natvig D.O."/>
            <person name="Powell A.J."/>
            <person name="Tsang A."/>
            <person name="Grigoriev I.V."/>
        </authorList>
    </citation>
    <scope>NUCLEOTIDE SEQUENCE [LARGE SCALE GENOMIC DNA]</scope>
    <source>
        <strain evidence="3 4">CBS 494.80</strain>
    </source>
</reference>
<keyword evidence="1" id="KW-0472">Membrane</keyword>
<accession>A0ABR4CIQ9</accession>
<proteinExistence type="predicted"/>
<keyword evidence="1" id="KW-0812">Transmembrane</keyword>
<name>A0ABR4CIQ9_9HELO</name>
<organism evidence="3 4">
    <name type="scientific">Oculimacula yallundae</name>
    <dbReference type="NCBI Taxonomy" id="86028"/>
    <lineage>
        <taxon>Eukaryota</taxon>
        <taxon>Fungi</taxon>
        <taxon>Dikarya</taxon>
        <taxon>Ascomycota</taxon>
        <taxon>Pezizomycotina</taxon>
        <taxon>Leotiomycetes</taxon>
        <taxon>Helotiales</taxon>
        <taxon>Ploettnerulaceae</taxon>
        <taxon>Oculimacula</taxon>
    </lineage>
</organism>
<protein>
    <submittedName>
        <fullName evidence="3">Uncharacterized protein</fullName>
    </submittedName>
</protein>
<keyword evidence="2" id="KW-0732">Signal</keyword>
<feature type="transmembrane region" description="Helical" evidence="1">
    <location>
        <begin position="172"/>
        <end position="194"/>
    </location>
</feature>
<evidence type="ECO:0000256" key="1">
    <source>
        <dbReference type="SAM" id="Phobius"/>
    </source>
</evidence>
<keyword evidence="4" id="KW-1185">Reference proteome</keyword>
<evidence type="ECO:0000313" key="3">
    <source>
        <dbReference type="EMBL" id="KAL2069377.1"/>
    </source>
</evidence>
<gene>
    <name evidence="3" type="ORF">VTL71DRAFT_14054</name>
</gene>